<keyword evidence="8" id="KW-1185">Reference proteome</keyword>
<feature type="domain" description="HTH marR-type" evidence="6">
    <location>
        <begin position="14"/>
        <end position="144"/>
    </location>
</feature>
<dbReference type="GO" id="GO:0003677">
    <property type="term" value="F:DNA binding"/>
    <property type="evidence" value="ECO:0007669"/>
    <property type="project" value="UniProtKB-KW"/>
</dbReference>
<name>A0A967EAA1_9MICO</name>
<dbReference type="SMART" id="SM00347">
    <property type="entry name" value="HTH_MARR"/>
    <property type="match status" value="1"/>
</dbReference>
<evidence type="ECO:0000259" key="6">
    <source>
        <dbReference type="PROSITE" id="PS50995"/>
    </source>
</evidence>
<comment type="caution">
    <text evidence="7">The sequence shown here is derived from an EMBL/GenBank/DDBJ whole genome shotgun (WGS) entry which is preliminary data.</text>
</comment>
<dbReference type="InterPro" id="IPR055166">
    <property type="entry name" value="Transc_reg_Sar_Rot_HTH"/>
</dbReference>
<dbReference type="SUPFAM" id="SSF46785">
    <property type="entry name" value="Winged helix' DNA-binding domain"/>
    <property type="match status" value="1"/>
</dbReference>
<reference evidence="7" key="1">
    <citation type="submission" date="2020-03" db="EMBL/GenBank/DDBJ databases">
        <title>Draft sequencing of Calidifontibacter sp. DB0510.</title>
        <authorList>
            <person name="Kim D.-U."/>
        </authorList>
    </citation>
    <scope>NUCLEOTIDE SEQUENCE</scope>
    <source>
        <strain evidence="7">DB0510</strain>
    </source>
</reference>
<dbReference type="InterPro" id="IPR000835">
    <property type="entry name" value="HTH_MarR-typ"/>
</dbReference>
<evidence type="ECO:0000256" key="2">
    <source>
        <dbReference type="ARBA" id="ARBA00022490"/>
    </source>
</evidence>
<keyword evidence="2" id="KW-0963">Cytoplasm</keyword>
<evidence type="ECO:0000256" key="1">
    <source>
        <dbReference type="ARBA" id="ARBA00004496"/>
    </source>
</evidence>
<evidence type="ECO:0000256" key="5">
    <source>
        <dbReference type="ARBA" id="ARBA00023163"/>
    </source>
</evidence>
<dbReference type="CDD" id="cd00090">
    <property type="entry name" value="HTH_ARSR"/>
    <property type="match status" value="1"/>
</dbReference>
<dbReference type="PROSITE" id="PS50995">
    <property type="entry name" value="HTH_MARR_2"/>
    <property type="match status" value="1"/>
</dbReference>
<dbReference type="InterPro" id="IPR036390">
    <property type="entry name" value="WH_DNA-bd_sf"/>
</dbReference>
<accession>A0A967EAA1</accession>
<evidence type="ECO:0000313" key="8">
    <source>
        <dbReference type="Proteomes" id="UP000744769"/>
    </source>
</evidence>
<dbReference type="GO" id="GO:0003700">
    <property type="term" value="F:DNA-binding transcription factor activity"/>
    <property type="evidence" value="ECO:0007669"/>
    <property type="project" value="InterPro"/>
</dbReference>
<dbReference type="Gene3D" id="1.10.10.10">
    <property type="entry name" value="Winged helix-like DNA-binding domain superfamily/Winged helix DNA-binding domain"/>
    <property type="match status" value="1"/>
</dbReference>
<dbReference type="EMBL" id="JAAOIV010000013">
    <property type="protein sequence ID" value="NHN57242.1"/>
    <property type="molecule type" value="Genomic_DNA"/>
</dbReference>
<evidence type="ECO:0000256" key="3">
    <source>
        <dbReference type="ARBA" id="ARBA00023015"/>
    </source>
</evidence>
<comment type="subcellular location">
    <subcellularLocation>
        <location evidence="1">Cytoplasm</location>
    </subcellularLocation>
</comment>
<evidence type="ECO:0000313" key="7">
    <source>
        <dbReference type="EMBL" id="NHN57242.1"/>
    </source>
</evidence>
<keyword evidence="4" id="KW-0238">DNA-binding</keyword>
<dbReference type="PANTHER" id="PTHR33164">
    <property type="entry name" value="TRANSCRIPTIONAL REGULATOR, MARR FAMILY"/>
    <property type="match status" value="1"/>
</dbReference>
<organism evidence="7 8">
    <name type="scientific">Metallococcus carri</name>
    <dbReference type="NCBI Taxonomy" id="1656884"/>
    <lineage>
        <taxon>Bacteria</taxon>
        <taxon>Bacillati</taxon>
        <taxon>Actinomycetota</taxon>
        <taxon>Actinomycetes</taxon>
        <taxon>Micrococcales</taxon>
        <taxon>Dermacoccaceae</taxon>
        <taxon>Metallococcus</taxon>
    </lineage>
</organism>
<evidence type="ECO:0000256" key="4">
    <source>
        <dbReference type="ARBA" id="ARBA00023125"/>
    </source>
</evidence>
<dbReference type="GO" id="GO:0005737">
    <property type="term" value="C:cytoplasm"/>
    <property type="evidence" value="ECO:0007669"/>
    <property type="project" value="UniProtKB-SubCell"/>
</dbReference>
<protein>
    <submittedName>
        <fullName evidence="7">MarR family transcriptional regulator</fullName>
    </submittedName>
</protein>
<sequence length="165" mass="18372">MGCVAESDDPLALENQVCYCLALAARGVIGAYREVLEPLGLTHPQYLVMLVLWEREPRSNRELAQALRLDPGTLSPLLKRLEAAGYVTKERSQGDERTLAVRLTRAGKALRDKAIHVPEIMIRRLGLEGMDLVKLNQTLRTLVDGADAPLDITTQEFRWLGVAQQ</sequence>
<dbReference type="InterPro" id="IPR011991">
    <property type="entry name" value="ArsR-like_HTH"/>
</dbReference>
<dbReference type="GO" id="GO:0006950">
    <property type="term" value="P:response to stress"/>
    <property type="evidence" value="ECO:0007669"/>
    <property type="project" value="TreeGrafter"/>
</dbReference>
<keyword evidence="3" id="KW-0805">Transcription regulation</keyword>
<dbReference type="InterPro" id="IPR036388">
    <property type="entry name" value="WH-like_DNA-bd_sf"/>
</dbReference>
<proteinExistence type="predicted"/>
<dbReference type="PRINTS" id="PR00598">
    <property type="entry name" value="HTHMARR"/>
</dbReference>
<dbReference type="AlphaFoldDB" id="A0A967EAA1"/>
<dbReference type="Pfam" id="PF22381">
    <property type="entry name" value="Staph_reg_Sar_Rot"/>
    <property type="match status" value="1"/>
</dbReference>
<dbReference type="InterPro" id="IPR039422">
    <property type="entry name" value="MarR/SlyA-like"/>
</dbReference>
<keyword evidence="5" id="KW-0804">Transcription</keyword>
<dbReference type="Proteomes" id="UP000744769">
    <property type="component" value="Unassembled WGS sequence"/>
</dbReference>
<gene>
    <name evidence="7" type="ORF">G9U51_15830</name>
</gene>
<dbReference type="PANTHER" id="PTHR33164:SF5">
    <property type="entry name" value="ORGANIC HYDROPEROXIDE RESISTANCE TRANSCRIPTIONAL REGULATOR"/>
    <property type="match status" value="1"/>
</dbReference>